<feature type="DNA-binding region" description="Fork-head" evidence="2">
    <location>
        <begin position="836"/>
        <end position="929"/>
    </location>
</feature>
<dbReference type="CDD" id="cd00059">
    <property type="entry name" value="FH_FOX"/>
    <property type="match status" value="1"/>
</dbReference>
<evidence type="ECO:0000256" key="2">
    <source>
        <dbReference type="PROSITE-ProRule" id="PRU00089"/>
    </source>
</evidence>
<feature type="compositionally biased region" description="Polar residues" evidence="3">
    <location>
        <begin position="573"/>
        <end position="598"/>
    </location>
</feature>
<feature type="region of interest" description="Disordered" evidence="3">
    <location>
        <begin position="373"/>
        <end position="399"/>
    </location>
</feature>
<feature type="compositionally biased region" description="Low complexity" evidence="3">
    <location>
        <begin position="134"/>
        <end position="143"/>
    </location>
</feature>
<dbReference type="GO" id="GO:0000981">
    <property type="term" value="F:DNA-binding transcription factor activity, RNA polymerase II-specific"/>
    <property type="evidence" value="ECO:0007669"/>
    <property type="project" value="TreeGrafter"/>
</dbReference>
<dbReference type="InterPro" id="IPR050211">
    <property type="entry name" value="FOX_domain-containing"/>
</dbReference>
<dbReference type="PANTHER" id="PTHR11829:SF343">
    <property type="entry name" value="FORK-HEAD DOMAIN-CONTAINING PROTEIN"/>
    <property type="match status" value="1"/>
</dbReference>
<feature type="compositionally biased region" description="Polar residues" evidence="3">
    <location>
        <begin position="1"/>
        <end position="11"/>
    </location>
</feature>
<dbReference type="Gene3D" id="1.10.10.10">
    <property type="entry name" value="Winged helix-like DNA-binding domain superfamily/Winged helix DNA-binding domain"/>
    <property type="match status" value="1"/>
</dbReference>
<accession>A0A2S4WH23</accession>
<feature type="region of interest" description="Disordered" evidence="3">
    <location>
        <begin position="241"/>
        <end position="273"/>
    </location>
</feature>
<name>A0A2S4WH23_9BASI</name>
<feature type="compositionally biased region" description="Low complexity" evidence="3">
    <location>
        <begin position="930"/>
        <end position="943"/>
    </location>
</feature>
<dbReference type="Proteomes" id="UP000238274">
    <property type="component" value="Unassembled WGS sequence"/>
</dbReference>
<feature type="compositionally biased region" description="Low complexity" evidence="3">
    <location>
        <begin position="415"/>
        <end position="424"/>
    </location>
</feature>
<feature type="region of interest" description="Disordered" evidence="3">
    <location>
        <begin position="920"/>
        <end position="956"/>
    </location>
</feature>
<feature type="region of interest" description="Disordered" evidence="3">
    <location>
        <begin position="415"/>
        <end position="443"/>
    </location>
</feature>
<feature type="region of interest" description="Disordered" evidence="3">
    <location>
        <begin position="1142"/>
        <end position="1163"/>
    </location>
</feature>
<feature type="region of interest" description="Disordered" evidence="3">
    <location>
        <begin position="461"/>
        <end position="632"/>
    </location>
</feature>
<organism evidence="5 6">
    <name type="scientific">Puccinia striiformis</name>
    <dbReference type="NCBI Taxonomy" id="27350"/>
    <lineage>
        <taxon>Eukaryota</taxon>
        <taxon>Fungi</taxon>
        <taxon>Dikarya</taxon>
        <taxon>Basidiomycota</taxon>
        <taxon>Pucciniomycotina</taxon>
        <taxon>Pucciniomycetes</taxon>
        <taxon>Pucciniales</taxon>
        <taxon>Pucciniaceae</taxon>
        <taxon>Puccinia</taxon>
    </lineage>
</organism>
<dbReference type="PANTHER" id="PTHR11829">
    <property type="entry name" value="FORKHEAD BOX PROTEIN"/>
    <property type="match status" value="1"/>
</dbReference>
<dbReference type="FunFam" id="1.10.10.10:FF:000135">
    <property type="entry name" value="forkhead box protein G1"/>
    <property type="match status" value="1"/>
</dbReference>
<feature type="compositionally biased region" description="Polar residues" evidence="3">
    <location>
        <begin position="1008"/>
        <end position="1023"/>
    </location>
</feature>
<feature type="compositionally biased region" description="Polar residues" evidence="3">
    <location>
        <begin position="662"/>
        <end position="676"/>
    </location>
</feature>
<dbReference type="Pfam" id="PF00250">
    <property type="entry name" value="Forkhead"/>
    <property type="match status" value="1"/>
</dbReference>
<feature type="region of interest" description="Disordered" evidence="3">
    <location>
        <begin position="134"/>
        <end position="201"/>
    </location>
</feature>
<dbReference type="GO" id="GO:0000978">
    <property type="term" value="F:RNA polymerase II cis-regulatory region sequence-specific DNA binding"/>
    <property type="evidence" value="ECO:0007669"/>
    <property type="project" value="TreeGrafter"/>
</dbReference>
<reference evidence="5 6" key="1">
    <citation type="submission" date="2017-12" db="EMBL/GenBank/DDBJ databases">
        <title>Gene loss provides genomic basis for host adaptation in cereal stripe rust fungi.</title>
        <authorList>
            <person name="Xia C."/>
        </authorList>
    </citation>
    <scope>NUCLEOTIDE SEQUENCE [LARGE SCALE GENOMIC DNA]</scope>
    <source>
        <strain evidence="5 6">93TX-2</strain>
    </source>
</reference>
<feature type="compositionally biased region" description="Polar residues" evidence="3">
    <location>
        <begin position="1240"/>
        <end position="1271"/>
    </location>
</feature>
<feature type="region of interest" description="Disordered" evidence="3">
    <location>
        <begin position="1051"/>
        <end position="1076"/>
    </location>
</feature>
<sequence>MPAVLPTSTAAEPNLAISPPLSTRPSNPHEPIHTLTPSRVTLDCFPTGSPFYRHPSTHRQTSHRVSFANSRLPLSSRHYQHHHHNLNIFTIIPHRPLPKLDSIHSPLPASLGLEHPPINLSSSRLSPLLAPNALTQQQQQQQQSSYSHLTTPQSHSQLVQLPVPLPTPVNRPKSASLGASNLSPPSPGDLSPASSTVSSIDNTPLSPPLRLLSVADLDLNSPAISNQSFPQLTGFFHDQALPVTNNNSNSNLAQSSPQTDHRTTTTSHRHHLSLSRAHFPPSLSLTSGYGFGQLAGALGVRPEIRKVSDMTIHSGDHPDSPIDSINLDQPRHQATQADLQPLTGESLLSQDGAAVHHSNTVGADSRLDRASNTFCDFQPQSSSNLTTAAAESTSEPQQDTINESHTNLYASSSIISPSIPTTTSARSNQTPSNPLHGDPTSLHQASSTYARLPLQLSTSAQSPNLTTSFQSQQRHTNSSVDPIHSPYRPDCVSSFEHTPHPTVALNSNSGHHPSPFITHHRRSHSKPDGSSSMFVNPFLGGLPHCGPASHHTNPPPSSPSTSSSHSHSFYHAHNQNRSSLTAASTPTRHRLSISSQPGCASGSPLLSGPNRHRHRSQSTATGTPRGCDSLRRPAMGMAGPDVGNPSFGTAATAMGLHHSHMTSPNFNEDSQSSTHSFDALGGDDCKPDTSGHTKQLGHTNQTEHTRNMEHPNHVEHHTNHMEHSAHMDPTSYMKHTNHVEQTSPLKRANRTDVSDHKLIHSLHAHQQPLTPGFTGGATFSFGNSNSTRTQCELTNSDFSDVAGGATSANSAINPIPVGQRPDLANLKDGPDGPNGKPGYPYVVLIRYAILGSAHGRLTLQELYETIMDRFPYYRSAGKGWMNSIRHNLSLNRCFVKQARHILDPGKGSYWTVDLEAEMSTSRARDRKRASGGSRSSISSIRSMKGSRRDSFSGDPRSLTLEEFIGSSPSRMLYMSDDETDEVHVQPLGSFAPDPQSTFTEDGDGDTTMQGNEVSYQQVPSTPIKSPKSGRISVKRAPKITKMKQQGLKVQVSGNSDLSNSHLSTNSCSPSTPVTPHHLYQQTDTSPGLSTLLQSPFHPQGGYVSSPPDTIGRTIPRTGSPYRGNTLMRSPLTSIITYSSPHCPTTATTTDSNQIDPTSPSSSAYSFNTGLSNNYHPSSAGMVNCREGGPPSQNPFSFGDHPQSAYQPGFNPFNPPPPMIHNPQPSPSGMIGDRHPASAGPWSSSFQASTYSNSAPIRSAGTSHHQPSQSHSGVYGFQPSSMAGIVPRSRFSVSAGDSSRPVSSESSSQNPPHSTTGRQTPASNDSGASRRSSIGGGGSTNFARVDGYVNNGNPASSNERVDFLGRTRSSQPL</sequence>
<evidence type="ECO:0000256" key="3">
    <source>
        <dbReference type="SAM" id="MobiDB-lite"/>
    </source>
</evidence>
<dbReference type="GO" id="GO:0005634">
    <property type="term" value="C:nucleus"/>
    <property type="evidence" value="ECO:0007669"/>
    <property type="project" value="UniProtKB-SubCell"/>
</dbReference>
<evidence type="ECO:0000256" key="1">
    <source>
        <dbReference type="ARBA" id="ARBA00023125"/>
    </source>
</evidence>
<dbReference type="OrthoDB" id="5954824at2759"/>
<feature type="compositionally biased region" description="Polar residues" evidence="3">
    <location>
        <begin position="1314"/>
        <end position="1324"/>
    </location>
</feature>
<evidence type="ECO:0000313" key="6">
    <source>
        <dbReference type="Proteomes" id="UP000238274"/>
    </source>
</evidence>
<feature type="region of interest" description="Disordered" evidence="3">
    <location>
        <begin position="1183"/>
        <end position="1372"/>
    </location>
</feature>
<keyword evidence="6" id="KW-1185">Reference proteome</keyword>
<keyword evidence="1 2" id="KW-0238">DNA-binding</keyword>
<dbReference type="PRINTS" id="PR00053">
    <property type="entry name" value="FORKHEAD"/>
</dbReference>
<reference evidence="6" key="2">
    <citation type="journal article" date="2018" name="BMC Genomics">
        <title>Genomic insights into host adaptation between the wheat stripe rust pathogen (Puccinia striiformis f. sp. tritici) and the barley stripe rust pathogen (Puccinia striiformis f. sp. hordei).</title>
        <authorList>
            <person name="Xia C."/>
            <person name="Wang M."/>
            <person name="Yin C."/>
            <person name="Cornejo O.E."/>
            <person name="Hulbert S.H."/>
            <person name="Chen X."/>
        </authorList>
    </citation>
    <scope>NUCLEOTIDE SEQUENCE [LARGE SCALE GENOMIC DNA]</scope>
    <source>
        <strain evidence="6">93TX-2</strain>
    </source>
</reference>
<dbReference type="PROSITE" id="PS50039">
    <property type="entry name" value="FORK_HEAD_3"/>
    <property type="match status" value="1"/>
</dbReference>
<dbReference type="VEuPathDB" id="FungiDB:PSTT_15335"/>
<dbReference type="InterPro" id="IPR036390">
    <property type="entry name" value="WH_DNA-bd_sf"/>
</dbReference>
<feature type="region of interest" description="Disordered" evidence="3">
    <location>
        <begin position="1"/>
        <end position="35"/>
    </location>
</feature>
<feature type="compositionally biased region" description="Polar residues" evidence="3">
    <location>
        <begin position="144"/>
        <end position="156"/>
    </location>
</feature>
<gene>
    <name evidence="5" type="ORF">PSHT_02853</name>
</gene>
<feature type="region of interest" description="Disordered" evidence="3">
    <location>
        <begin position="1008"/>
        <end position="1031"/>
    </location>
</feature>
<comment type="caution">
    <text evidence="5">The sequence shown here is derived from an EMBL/GenBank/DDBJ whole genome shotgun (WGS) entry which is preliminary data.</text>
</comment>
<dbReference type="InterPro" id="IPR001766">
    <property type="entry name" value="Fork_head_dom"/>
</dbReference>
<comment type="subcellular location">
    <subcellularLocation>
        <location evidence="2">Nucleus</location>
    </subcellularLocation>
</comment>
<feature type="compositionally biased region" description="Low complexity" evidence="3">
    <location>
        <begin position="1297"/>
        <end position="1313"/>
    </location>
</feature>
<evidence type="ECO:0000313" key="5">
    <source>
        <dbReference type="EMBL" id="POW21096.1"/>
    </source>
</evidence>
<keyword evidence="2" id="KW-0539">Nucleus</keyword>
<proteinExistence type="predicted"/>
<dbReference type="SMART" id="SM00339">
    <property type="entry name" value="FH"/>
    <property type="match status" value="1"/>
</dbReference>
<evidence type="ECO:0000259" key="4">
    <source>
        <dbReference type="PROSITE" id="PS50039"/>
    </source>
</evidence>
<protein>
    <recommendedName>
        <fullName evidence="4">Fork-head domain-containing protein</fullName>
    </recommendedName>
</protein>
<reference evidence="6" key="3">
    <citation type="journal article" date="2018" name="Mol. Plant Microbe Interact.">
        <title>Genome sequence resources for the wheat stripe rust pathogen (Puccinia striiformis f. sp. tritici) and the barley stripe rust pathogen (Puccinia striiformis f. sp. hordei).</title>
        <authorList>
            <person name="Xia C."/>
            <person name="Wang M."/>
            <person name="Yin C."/>
            <person name="Cornejo O.E."/>
            <person name="Hulbert S.H."/>
            <person name="Chen X."/>
        </authorList>
    </citation>
    <scope>NUCLEOTIDE SEQUENCE [LARGE SCALE GENOMIC DNA]</scope>
    <source>
        <strain evidence="6">93TX-2</strain>
    </source>
</reference>
<dbReference type="VEuPathDB" id="FungiDB:PSHT_02853"/>
<dbReference type="InterPro" id="IPR036388">
    <property type="entry name" value="WH-like_DNA-bd_sf"/>
</dbReference>
<feature type="compositionally biased region" description="Pro residues" evidence="3">
    <location>
        <begin position="1212"/>
        <end position="1225"/>
    </location>
</feature>
<dbReference type="SUPFAM" id="SSF46785">
    <property type="entry name" value="Winged helix' DNA-binding domain"/>
    <property type="match status" value="1"/>
</dbReference>
<feature type="region of interest" description="Disordered" evidence="3">
    <location>
        <begin position="662"/>
        <end position="708"/>
    </location>
</feature>
<feature type="compositionally biased region" description="Polar residues" evidence="3">
    <location>
        <begin position="461"/>
        <end position="480"/>
    </location>
</feature>
<feature type="region of interest" description="Disordered" evidence="3">
    <location>
        <begin position="1101"/>
        <end position="1125"/>
    </location>
</feature>
<feature type="domain" description="Fork-head" evidence="4">
    <location>
        <begin position="836"/>
        <end position="929"/>
    </location>
</feature>
<dbReference type="EMBL" id="PKSM01000025">
    <property type="protein sequence ID" value="POW21096.1"/>
    <property type="molecule type" value="Genomic_DNA"/>
</dbReference>
<feature type="compositionally biased region" description="Polar residues" evidence="3">
    <location>
        <begin position="192"/>
        <end position="201"/>
    </location>
</feature>